<organism evidence="2 3">
    <name type="scientific">Denitromonas halophila</name>
    <dbReference type="NCBI Taxonomy" id="1629404"/>
    <lineage>
        <taxon>Bacteria</taxon>
        <taxon>Pseudomonadati</taxon>
        <taxon>Pseudomonadota</taxon>
        <taxon>Betaproteobacteria</taxon>
        <taxon>Rhodocyclales</taxon>
        <taxon>Zoogloeaceae</taxon>
        <taxon>Denitromonas</taxon>
    </lineage>
</organism>
<dbReference type="Proteomes" id="UP000319502">
    <property type="component" value="Unassembled WGS sequence"/>
</dbReference>
<dbReference type="AlphaFoldDB" id="A0A557QT19"/>
<evidence type="ECO:0000313" key="3">
    <source>
        <dbReference type="Proteomes" id="UP000319502"/>
    </source>
</evidence>
<dbReference type="SMART" id="SM00267">
    <property type="entry name" value="GGDEF"/>
    <property type="match status" value="1"/>
</dbReference>
<dbReference type="EMBL" id="VMNK01000009">
    <property type="protein sequence ID" value="TVO56049.1"/>
    <property type="molecule type" value="Genomic_DNA"/>
</dbReference>
<sequence length="604" mass="65349">MNAALRATSTALALLDEADLARLLTQQGFQPEDRAAVRAFGRVVSRDQLQADFATAFLSRAGAPVAPDAADAEAAFCDELLDICHWQGDADWFNRLAARWRDCLDRGVSDHFPWAACGALLSACRDRLVGGRAEVFQLEMDLLTGLVRVIWALAAYLAEVGISREREKLRAFTLVDAHTGLPNRRRFEQVLEAALAVASADWSVGLVILSLRAGDASASLLAGERERVQLAVSERLATAIRDGDVLCLTGEDEWSLVQCAVRSPAQVLLAAHKLREVALSAVASLDVAKHLMIGAGGASGPVDAADAKGLERAARNALFAARDARQPVAMYSPAAAQTSHAAAGLEQEFMRALAMQHFELFLQPQIDVATGACRSVEALLRWRRVEGSWVAPPAVIELAERSGGGAQMLRSLLSRQARIADELARAGVDVAVMLNLTSQDIRDPDLPALVRQSLDSWRVPAHRVGFELTEGALLVDEPAAGKVVAALGEAGYAVALDDFGTGYSSLSHLRRLPVDELKIDRQFVAGVCTDEQDRAMVEALLVMARAFKLRVVAEGIETEAQASLLTEMGCDRLQGYFFARPMNVEAFVRWWRARYVQPVVPLGT</sequence>
<dbReference type="InterPro" id="IPR043128">
    <property type="entry name" value="Rev_trsase/Diguanyl_cyclase"/>
</dbReference>
<reference evidence="2 3" key="1">
    <citation type="submission" date="2019-07" db="EMBL/GenBank/DDBJ databases">
        <title>The pathways for chlorine oxyanion respiration interact through the shared metabolite chlorate.</title>
        <authorList>
            <person name="Barnum T.P."/>
            <person name="Cheng Y."/>
            <person name="Hill K.A."/>
            <person name="Lucas L.N."/>
            <person name="Carlson H.K."/>
            <person name="Coates J.D."/>
        </authorList>
    </citation>
    <scope>NUCLEOTIDE SEQUENCE [LARGE SCALE GENOMIC DNA]</scope>
    <source>
        <strain evidence="2 3">SFB-3</strain>
    </source>
</reference>
<dbReference type="Pfam" id="PF00990">
    <property type="entry name" value="GGDEF"/>
    <property type="match status" value="1"/>
</dbReference>
<dbReference type="Gene3D" id="3.20.20.450">
    <property type="entry name" value="EAL domain"/>
    <property type="match status" value="1"/>
</dbReference>
<evidence type="ECO:0000313" key="2">
    <source>
        <dbReference type="EMBL" id="TVO56049.1"/>
    </source>
</evidence>
<dbReference type="PANTHER" id="PTHR33121:SF79">
    <property type="entry name" value="CYCLIC DI-GMP PHOSPHODIESTERASE PDED-RELATED"/>
    <property type="match status" value="1"/>
</dbReference>
<dbReference type="CDD" id="cd01948">
    <property type="entry name" value="EAL"/>
    <property type="match status" value="1"/>
</dbReference>
<dbReference type="InterPro" id="IPR035919">
    <property type="entry name" value="EAL_sf"/>
</dbReference>
<dbReference type="InterPro" id="IPR029787">
    <property type="entry name" value="Nucleotide_cyclase"/>
</dbReference>
<dbReference type="GO" id="GO:0071111">
    <property type="term" value="F:cyclic-guanylate-specific phosphodiesterase activity"/>
    <property type="evidence" value="ECO:0007669"/>
    <property type="project" value="InterPro"/>
</dbReference>
<dbReference type="SMART" id="SM00052">
    <property type="entry name" value="EAL"/>
    <property type="match status" value="1"/>
</dbReference>
<dbReference type="SUPFAM" id="SSF141868">
    <property type="entry name" value="EAL domain-like"/>
    <property type="match status" value="1"/>
</dbReference>
<dbReference type="InterPro" id="IPR050706">
    <property type="entry name" value="Cyclic-di-GMP_PDE-like"/>
</dbReference>
<name>A0A557QT19_9RHOO</name>
<dbReference type="Gene3D" id="3.30.70.270">
    <property type="match status" value="1"/>
</dbReference>
<keyword evidence="3" id="KW-1185">Reference proteome</keyword>
<comment type="caution">
    <text evidence="2">The sequence shown here is derived from an EMBL/GenBank/DDBJ whole genome shotgun (WGS) entry which is preliminary data.</text>
</comment>
<proteinExistence type="predicted"/>
<feature type="domain" description="EAL" evidence="1">
    <location>
        <begin position="342"/>
        <end position="595"/>
    </location>
</feature>
<dbReference type="Pfam" id="PF00563">
    <property type="entry name" value="EAL"/>
    <property type="match status" value="1"/>
</dbReference>
<accession>A0A557QT19</accession>
<dbReference type="OrthoDB" id="8530607at2"/>
<dbReference type="PROSITE" id="PS50883">
    <property type="entry name" value="EAL"/>
    <property type="match status" value="1"/>
</dbReference>
<dbReference type="RefSeq" id="WP_144309731.1">
    <property type="nucleotide sequence ID" value="NZ_VMNK01000009.1"/>
</dbReference>
<dbReference type="InterPro" id="IPR000160">
    <property type="entry name" value="GGDEF_dom"/>
</dbReference>
<protein>
    <submittedName>
        <fullName evidence="2">EAL domain-containing protein</fullName>
    </submittedName>
</protein>
<dbReference type="InterPro" id="IPR001633">
    <property type="entry name" value="EAL_dom"/>
</dbReference>
<evidence type="ECO:0000259" key="1">
    <source>
        <dbReference type="PROSITE" id="PS50883"/>
    </source>
</evidence>
<dbReference type="PANTHER" id="PTHR33121">
    <property type="entry name" value="CYCLIC DI-GMP PHOSPHODIESTERASE PDEF"/>
    <property type="match status" value="1"/>
</dbReference>
<dbReference type="SUPFAM" id="SSF55073">
    <property type="entry name" value="Nucleotide cyclase"/>
    <property type="match status" value="1"/>
</dbReference>
<gene>
    <name evidence="2" type="ORF">FHP91_11440</name>
</gene>